<comment type="caution">
    <text evidence="2">The sequence shown here is derived from an EMBL/GenBank/DDBJ whole genome shotgun (WGS) entry which is preliminary data.</text>
</comment>
<dbReference type="RefSeq" id="WP_161699542.1">
    <property type="nucleotide sequence ID" value="NZ_JAAAMU010000007.1"/>
</dbReference>
<proteinExistence type="predicted"/>
<sequence length="233" mass="26248">MKIAIFGANGPTGRLLTRQALAEGHSVTAITRHPDQFPLEHEDLRVMSGDVYHRESVENAVAGQEAVLSTLGVPFSRKPITVYSQGIGHILHAMNRFGVRRLLCVSSSATEPHVDPEGGFFFERIVQPMITNTIGKTLYEDMRRMEEIVRNSDLDWTIIRPSGLFETPEVTPYQTAENHIRGRFTSRADLANCMLRQLTSDRYLRKTAAVATVEVQPSMLKLIMREAFQSKHK</sequence>
<dbReference type="InterPro" id="IPR051606">
    <property type="entry name" value="Polyketide_Oxido-like"/>
</dbReference>
<dbReference type="SUPFAM" id="SSF51735">
    <property type="entry name" value="NAD(P)-binding Rossmann-fold domains"/>
    <property type="match status" value="1"/>
</dbReference>
<organism evidence="2 3">
    <name type="scientific">Paenibacillus sacheonensis</name>
    <dbReference type="NCBI Taxonomy" id="742054"/>
    <lineage>
        <taxon>Bacteria</taxon>
        <taxon>Bacillati</taxon>
        <taxon>Bacillota</taxon>
        <taxon>Bacilli</taxon>
        <taxon>Bacillales</taxon>
        <taxon>Paenibacillaceae</taxon>
        <taxon>Paenibacillus</taxon>
    </lineage>
</organism>
<dbReference type="Pfam" id="PF13460">
    <property type="entry name" value="NAD_binding_10"/>
    <property type="match status" value="1"/>
</dbReference>
<dbReference type="PANTHER" id="PTHR43355">
    <property type="entry name" value="FLAVIN REDUCTASE (NADPH)"/>
    <property type="match status" value="1"/>
</dbReference>
<dbReference type="EMBL" id="JAAAMU010000007">
    <property type="protein sequence ID" value="NBC70525.1"/>
    <property type="molecule type" value="Genomic_DNA"/>
</dbReference>
<dbReference type="Proteomes" id="UP000558113">
    <property type="component" value="Unassembled WGS sequence"/>
</dbReference>
<name>A0A7X4YQB3_9BACL</name>
<dbReference type="OrthoDB" id="9785372at2"/>
<reference evidence="2 3" key="1">
    <citation type="submission" date="2020-01" db="EMBL/GenBank/DDBJ databases">
        <title>Paenibacillus soybeanensis sp. nov. isolated from the nodules of soybean (Glycine max(L.) Merr).</title>
        <authorList>
            <person name="Wang H."/>
        </authorList>
    </citation>
    <scope>NUCLEOTIDE SEQUENCE [LARGE SCALE GENOMIC DNA]</scope>
    <source>
        <strain evidence="2 3">DSM 23054</strain>
    </source>
</reference>
<dbReference type="PANTHER" id="PTHR43355:SF2">
    <property type="entry name" value="FLAVIN REDUCTASE (NADPH)"/>
    <property type="match status" value="1"/>
</dbReference>
<dbReference type="Gene3D" id="3.40.50.720">
    <property type="entry name" value="NAD(P)-binding Rossmann-like Domain"/>
    <property type="match status" value="1"/>
</dbReference>
<dbReference type="AlphaFoldDB" id="A0A7X4YQB3"/>
<gene>
    <name evidence="2" type="ORF">GT003_16100</name>
</gene>
<keyword evidence="3" id="KW-1185">Reference proteome</keyword>
<feature type="domain" description="NAD(P)-binding" evidence="1">
    <location>
        <begin position="7"/>
        <end position="200"/>
    </location>
</feature>
<evidence type="ECO:0000313" key="3">
    <source>
        <dbReference type="Proteomes" id="UP000558113"/>
    </source>
</evidence>
<dbReference type="GO" id="GO:0042602">
    <property type="term" value="F:riboflavin reductase (NADPH) activity"/>
    <property type="evidence" value="ECO:0007669"/>
    <property type="project" value="TreeGrafter"/>
</dbReference>
<dbReference type="CDD" id="cd05244">
    <property type="entry name" value="BVR-B_like_SDR_a"/>
    <property type="match status" value="1"/>
</dbReference>
<dbReference type="InterPro" id="IPR036291">
    <property type="entry name" value="NAD(P)-bd_dom_sf"/>
</dbReference>
<accession>A0A7X4YQB3</accession>
<dbReference type="GO" id="GO:0004074">
    <property type="term" value="F:biliverdin reductase [NAD(P)H] activity"/>
    <property type="evidence" value="ECO:0007669"/>
    <property type="project" value="TreeGrafter"/>
</dbReference>
<dbReference type="InterPro" id="IPR016040">
    <property type="entry name" value="NAD(P)-bd_dom"/>
</dbReference>
<protein>
    <submittedName>
        <fullName evidence="2">NAD(P)H-binding protein</fullName>
    </submittedName>
</protein>
<evidence type="ECO:0000259" key="1">
    <source>
        <dbReference type="Pfam" id="PF13460"/>
    </source>
</evidence>
<evidence type="ECO:0000313" key="2">
    <source>
        <dbReference type="EMBL" id="NBC70525.1"/>
    </source>
</evidence>